<evidence type="ECO:0000256" key="2">
    <source>
        <dbReference type="ARBA" id="ARBA00022801"/>
    </source>
</evidence>
<comment type="caution">
    <text evidence="4">The sequence shown here is derived from an EMBL/GenBank/DDBJ whole genome shotgun (WGS) entry which is preliminary data.</text>
</comment>
<organism evidence="4 5">
    <name type="scientific">Pedobacter ureilyticus</name>
    <dbReference type="NCBI Taxonomy" id="1393051"/>
    <lineage>
        <taxon>Bacteria</taxon>
        <taxon>Pseudomonadati</taxon>
        <taxon>Bacteroidota</taxon>
        <taxon>Sphingobacteriia</taxon>
        <taxon>Sphingobacteriales</taxon>
        <taxon>Sphingobacteriaceae</taxon>
        <taxon>Pedobacter</taxon>
    </lineage>
</organism>
<dbReference type="EMBL" id="SSHJ02000001">
    <property type="protein sequence ID" value="MFN0254261.1"/>
    <property type="molecule type" value="Genomic_DNA"/>
</dbReference>
<dbReference type="Proteomes" id="UP001517247">
    <property type="component" value="Unassembled WGS sequence"/>
</dbReference>
<accession>A0ABW9J149</accession>
<dbReference type="SUPFAM" id="SSF52266">
    <property type="entry name" value="SGNH hydrolase"/>
    <property type="match status" value="1"/>
</dbReference>
<dbReference type="InterPro" id="IPR036514">
    <property type="entry name" value="SGNH_hydro_sf"/>
</dbReference>
<evidence type="ECO:0000256" key="1">
    <source>
        <dbReference type="ARBA" id="ARBA00008668"/>
    </source>
</evidence>
<dbReference type="PANTHER" id="PTHR43695:SF1">
    <property type="entry name" value="RHAMNOGALACTURONAN ACETYLESTERASE"/>
    <property type="match status" value="1"/>
</dbReference>
<dbReference type="Gene3D" id="3.40.50.1110">
    <property type="entry name" value="SGNH hydrolase"/>
    <property type="match status" value="1"/>
</dbReference>
<dbReference type="Pfam" id="PF13472">
    <property type="entry name" value="Lipase_GDSL_2"/>
    <property type="match status" value="1"/>
</dbReference>
<evidence type="ECO:0000313" key="4">
    <source>
        <dbReference type="EMBL" id="MFN0254261.1"/>
    </source>
</evidence>
<dbReference type="CDD" id="cd01821">
    <property type="entry name" value="Rhamnogalacturan_acetylesterase_like"/>
    <property type="match status" value="1"/>
</dbReference>
<gene>
    <name evidence="4" type="ORF">E6A44_001655</name>
</gene>
<dbReference type="InterPro" id="IPR037459">
    <property type="entry name" value="RhgT-like"/>
</dbReference>
<reference evidence="4 5" key="1">
    <citation type="submission" date="2024-12" db="EMBL/GenBank/DDBJ databases">
        <authorList>
            <person name="Hu S."/>
        </authorList>
    </citation>
    <scope>NUCLEOTIDE SEQUENCE [LARGE SCALE GENOMIC DNA]</scope>
    <source>
        <strain evidence="4 5">THG-T11</strain>
    </source>
</reference>
<evidence type="ECO:0000259" key="3">
    <source>
        <dbReference type="Pfam" id="PF13472"/>
    </source>
</evidence>
<dbReference type="InterPro" id="IPR013830">
    <property type="entry name" value="SGNH_hydro"/>
</dbReference>
<protein>
    <submittedName>
        <fullName evidence="4">Rhamnogalacturonan acetylesterase</fullName>
    </submittedName>
</protein>
<keyword evidence="2" id="KW-0378">Hydrolase</keyword>
<feature type="domain" description="SGNH hydrolase-type esterase" evidence="3">
    <location>
        <begin position="29"/>
        <end position="220"/>
    </location>
</feature>
<evidence type="ECO:0000313" key="5">
    <source>
        <dbReference type="Proteomes" id="UP001517247"/>
    </source>
</evidence>
<dbReference type="PANTHER" id="PTHR43695">
    <property type="entry name" value="PUTATIVE (AFU_ORTHOLOGUE AFUA_2G17250)-RELATED"/>
    <property type="match status" value="1"/>
</dbReference>
<proteinExistence type="inferred from homology"/>
<name>A0ABW9J149_9SPHI</name>
<comment type="similarity">
    <text evidence="1">Belongs to the 'GDSL' lipolytic enzyme family.</text>
</comment>
<sequence length="244" mass="27278">MFRQVFLVSSFLLMLLIAVREKKITLFIVGDSTAANKVEKALPENGWGMRIGEFFSDKVTIANKAANGRSTKSFIAERRWQAVLNELKPGDFVFIQFGHNDEKIDKPDVGTSLDEYKANLILYVNQAKEKKANPVLLTPIMRRSFTNGVFVDTHKGYPDVVRKLADSLKVPLIDMHQKTQKLLVGLGEQGSIKLFNHLDSGHVNYPKGVKDNTHLNVEGAKEVAALVAQGIKEQKLGLAKYLKK</sequence>
<keyword evidence="5" id="KW-1185">Reference proteome</keyword>